<sequence>MEEITIKDIARICGVGVSTVSRAINNHPDINPETKEMIMRVIKENNYVPNNSARNLKRQDAKAIAV</sequence>
<reference evidence="5" key="1">
    <citation type="journal article" date="2013" name="Environ. Microbiol.">
        <title>Microbiota from the distal guts of lean and obese adolescents exhibit partial functional redundancy besides clear differences in community structure.</title>
        <authorList>
            <person name="Ferrer M."/>
            <person name="Ruiz A."/>
            <person name="Lanza F."/>
            <person name="Haange S.B."/>
            <person name="Oberbach A."/>
            <person name="Till H."/>
            <person name="Bargiela R."/>
            <person name="Campoy C."/>
            <person name="Segura M.T."/>
            <person name="Richter M."/>
            <person name="von Bergen M."/>
            <person name="Seifert J."/>
            <person name="Suarez A."/>
        </authorList>
    </citation>
    <scope>NUCLEOTIDE SEQUENCE</scope>
</reference>
<feature type="domain" description="HTH lacI-type" evidence="4">
    <location>
        <begin position="4"/>
        <end position="58"/>
    </location>
</feature>
<keyword evidence="1" id="KW-0805">Transcription regulation</keyword>
<dbReference type="CDD" id="cd01392">
    <property type="entry name" value="HTH_LacI"/>
    <property type="match status" value="1"/>
</dbReference>
<dbReference type="SUPFAM" id="SSF47413">
    <property type="entry name" value="lambda repressor-like DNA-binding domains"/>
    <property type="match status" value="1"/>
</dbReference>
<keyword evidence="3" id="KW-0804">Transcription</keyword>
<dbReference type="InterPro" id="IPR010982">
    <property type="entry name" value="Lambda_DNA-bd_dom_sf"/>
</dbReference>
<protein>
    <submittedName>
        <fullName evidence="5">Protein containing Bacterial regulatory protein, LacI domain protein</fullName>
    </submittedName>
</protein>
<organism evidence="5">
    <name type="scientific">human gut metagenome</name>
    <dbReference type="NCBI Taxonomy" id="408170"/>
    <lineage>
        <taxon>unclassified sequences</taxon>
        <taxon>metagenomes</taxon>
        <taxon>organismal metagenomes</taxon>
    </lineage>
</organism>
<keyword evidence="2" id="KW-0238">DNA-binding</keyword>
<dbReference type="GO" id="GO:0000976">
    <property type="term" value="F:transcription cis-regulatory region binding"/>
    <property type="evidence" value="ECO:0007669"/>
    <property type="project" value="TreeGrafter"/>
</dbReference>
<evidence type="ECO:0000313" key="5">
    <source>
        <dbReference type="EMBL" id="EKC47461.1"/>
    </source>
</evidence>
<dbReference type="PANTHER" id="PTHR30146">
    <property type="entry name" value="LACI-RELATED TRANSCRIPTIONAL REPRESSOR"/>
    <property type="match status" value="1"/>
</dbReference>
<dbReference type="GO" id="GO:0003700">
    <property type="term" value="F:DNA-binding transcription factor activity"/>
    <property type="evidence" value="ECO:0007669"/>
    <property type="project" value="TreeGrafter"/>
</dbReference>
<evidence type="ECO:0000259" key="4">
    <source>
        <dbReference type="PROSITE" id="PS50932"/>
    </source>
</evidence>
<evidence type="ECO:0000256" key="3">
    <source>
        <dbReference type="ARBA" id="ARBA00023163"/>
    </source>
</evidence>
<comment type="caution">
    <text evidence="5">The sequence shown here is derived from an EMBL/GenBank/DDBJ whole genome shotgun (WGS) entry which is preliminary data.</text>
</comment>
<name>K1SJE9_9ZZZZ</name>
<dbReference type="AlphaFoldDB" id="K1SJE9"/>
<dbReference type="InterPro" id="IPR000843">
    <property type="entry name" value="HTH_LacI"/>
</dbReference>
<dbReference type="Gene3D" id="1.10.260.40">
    <property type="entry name" value="lambda repressor-like DNA-binding domains"/>
    <property type="match status" value="1"/>
</dbReference>
<evidence type="ECO:0000256" key="1">
    <source>
        <dbReference type="ARBA" id="ARBA00023015"/>
    </source>
</evidence>
<dbReference type="EMBL" id="AJWZ01010784">
    <property type="protein sequence ID" value="EKC47461.1"/>
    <property type="molecule type" value="Genomic_DNA"/>
</dbReference>
<dbReference type="Pfam" id="PF00356">
    <property type="entry name" value="LacI"/>
    <property type="match status" value="1"/>
</dbReference>
<dbReference type="PROSITE" id="PS50932">
    <property type="entry name" value="HTH_LACI_2"/>
    <property type="match status" value="1"/>
</dbReference>
<dbReference type="PRINTS" id="PR00036">
    <property type="entry name" value="HTHLACI"/>
</dbReference>
<evidence type="ECO:0000256" key="2">
    <source>
        <dbReference type="ARBA" id="ARBA00023125"/>
    </source>
</evidence>
<dbReference type="PANTHER" id="PTHR30146:SF109">
    <property type="entry name" value="HTH-TYPE TRANSCRIPTIONAL REGULATOR GALS"/>
    <property type="match status" value="1"/>
</dbReference>
<dbReference type="SMART" id="SM00354">
    <property type="entry name" value="HTH_LACI"/>
    <property type="match status" value="1"/>
</dbReference>
<proteinExistence type="predicted"/>
<feature type="non-terminal residue" evidence="5">
    <location>
        <position position="66"/>
    </location>
</feature>
<gene>
    <name evidence="5" type="ORF">OBE_15697</name>
</gene>
<accession>K1SJE9</accession>